<keyword evidence="3" id="KW-0540">Nuclease</keyword>
<keyword evidence="6" id="KW-0695">RNA-directed DNA polymerase</keyword>
<dbReference type="AlphaFoldDB" id="A0A4Y2C794"/>
<protein>
    <recommendedName>
        <fullName evidence="7">Reverse transcriptase RNase H-like domain-containing protein</fullName>
    </recommendedName>
</protein>
<evidence type="ECO:0000313" key="8">
    <source>
        <dbReference type="EMBL" id="GBM00243.1"/>
    </source>
</evidence>
<dbReference type="Pfam" id="PF17917">
    <property type="entry name" value="RT_RNaseH"/>
    <property type="match status" value="1"/>
</dbReference>
<sequence>MKIICTSSITINESFNSLSAFCETGRVEISFRLHHFLVAPLTALMIPQVDASKNGLGATLMQEKKPTMFASRSLNKTEQQYAQIKKKNVWRLYLLVKGFINIFLEKNKLETDHKPPETIFKKELLKAPRRLPRMLLRFQKYNLNVVFKKGEKCVKQIFSQEQRFLIVRQKI</sequence>
<dbReference type="SUPFAM" id="SSF56672">
    <property type="entry name" value="DNA/RNA polymerases"/>
    <property type="match status" value="1"/>
</dbReference>
<evidence type="ECO:0000256" key="5">
    <source>
        <dbReference type="ARBA" id="ARBA00022801"/>
    </source>
</evidence>
<evidence type="ECO:0000259" key="7">
    <source>
        <dbReference type="Pfam" id="PF17917"/>
    </source>
</evidence>
<dbReference type="EMBL" id="BGPR01000155">
    <property type="protein sequence ID" value="GBM00243.1"/>
    <property type="molecule type" value="Genomic_DNA"/>
</dbReference>
<dbReference type="PANTHER" id="PTHR37984">
    <property type="entry name" value="PROTEIN CBG26694"/>
    <property type="match status" value="1"/>
</dbReference>
<dbReference type="PANTHER" id="PTHR37984:SF8">
    <property type="entry name" value="CCHC-TYPE DOMAIN-CONTAINING PROTEIN"/>
    <property type="match status" value="1"/>
</dbReference>
<feature type="domain" description="Reverse transcriptase RNase H-like" evidence="7">
    <location>
        <begin position="48"/>
        <end position="141"/>
    </location>
</feature>
<dbReference type="InterPro" id="IPR043502">
    <property type="entry name" value="DNA/RNA_pol_sf"/>
</dbReference>
<reference evidence="8 9" key="1">
    <citation type="journal article" date="2019" name="Sci. Rep.">
        <title>Orb-weaving spider Araneus ventricosus genome elucidates the spidroin gene catalogue.</title>
        <authorList>
            <person name="Kono N."/>
            <person name="Nakamura H."/>
            <person name="Ohtoshi R."/>
            <person name="Moran D.A.P."/>
            <person name="Shinohara A."/>
            <person name="Yoshida Y."/>
            <person name="Fujiwara M."/>
            <person name="Mori M."/>
            <person name="Tomita M."/>
            <person name="Arakawa K."/>
        </authorList>
    </citation>
    <scope>NUCLEOTIDE SEQUENCE [LARGE SCALE GENOMIC DNA]</scope>
</reference>
<evidence type="ECO:0000256" key="3">
    <source>
        <dbReference type="ARBA" id="ARBA00022722"/>
    </source>
</evidence>
<dbReference type="GO" id="GO:0003964">
    <property type="term" value="F:RNA-directed DNA polymerase activity"/>
    <property type="evidence" value="ECO:0007669"/>
    <property type="project" value="UniProtKB-KW"/>
</dbReference>
<dbReference type="GO" id="GO:0016787">
    <property type="term" value="F:hydrolase activity"/>
    <property type="evidence" value="ECO:0007669"/>
    <property type="project" value="UniProtKB-KW"/>
</dbReference>
<keyword evidence="1" id="KW-0808">Transferase</keyword>
<proteinExistence type="predicted"/>
<evidence type="ECO:0000256" key="1">
    <source>
        <dbReference type="ARBA" id="ARBA00022679"/>
    </source>
</evidence>
<evidence type="ECO:0000256" key="2">
    <source>
        <dbReference type="ARBA" id="ARBA00022695"/>
    </source>
</evidence>
<accession>A0A4Y2C794</accession>
<evidence type="ECO:0000256" key="4">
    <source>
        <dbReference type="ARBA" id="ARBA00022759"/>
    </source>
</evidence>
<dbReference type="InterPro" id="IPR041373">
    <property type="entry name" value="RT_RNaseH"/>
</dbReference>
<comment type="caution">
    <text evidence="8">The sequence shown here is derived from an EMBL/GenBank/DDBJ whole genome shotgun (WGS) entry which is preliminary data.</text>
</comment>
<name>A0A4Y2C794_ARAVE</name>
<dbReference type="GO" id="GO:0004519">
    <property type="term" value="F:endonuclease activity"/>
    <property type="evidence" value="ECO:0007669"/>
    <property type="project" value="UniProtKB-KW"/>
</dbReference>
<keyword evidence="9" id="KW-1185">Reference proteome</keyword>
<evidence type="ECO:0000313" key="9">
    <source>
        <dbReference type="Proteomes" id="UP000499080"/>
    </source>
</evidence>
<keyword evidence="4" id="KW-0255">Endonuclease</keyword>
<keyword evidence="2" id="KW-0548">Nucleotidyltransferase</keyword>
<organism evidence="8 9">
    <name type="scientific">Araneus ventricosus</name>
    <name type="common">Orbweaver spider</name>
    <name type="synonym">Epeira ventricosa</name>
    <dbReference type="NCBI Taxonomy" id="182803"/>
    <lineage>
        <taxon>Eukaryota</taxon>
        <taxon>Metazoa</taxon>
        <taxon>Ecdysozoa</taxon>
        <taxon>Arthropoda</taxon>
        <taxon>Chelicerata</taxon>
        <taxon>Arachnida</taxon>
        <taxon>Araneae</taxon>
        <taxon>Araneomorphae</taxon>
        <taxon>Entelegynae</taxon>
        <taxon>Araneoidea</taxon>
        <taxon>Araneidae</taxon>
        <taxon>Araneus</taxon>
    </lineage>
</organism>
<keyword evidence="5" id="KW-0378">Hydrolase</keyword>
<dbReference type="Proteomes" id="UP000499080">
    <property type="component" value="Unassembled WGS sequence"/>
</dbReference>
<evidence type="ECO:0000256" key="6">
    <source>
        <dbReference type="ARBA" id="ARBA00022918"/>
    </source>
</evidence>
<dbReference type="InterPro" id="IPR050951">
    <property type="entry name" value="Retrovirus_Pol_polyprotein"/>
</dbReference>
<gene>
    <name evidence="8" type="ORF">AVEN_32597_1</name>
</gene>
<dbReference type="OrthoDB" id="7995463at2759"/>